<name>A0A447U3Q5_SALET</name>
<dbReference type="PANTHER" id="PTHR18964:SF149">
    <property type="entry name" value="BIFUNCTIONAL UDP-N-ACETYLGLUCOSAMINE 2-EPIMERASE_N-ACETYLMANNOSAMINE KINASE"/>
    <property type="match status" value="1"/>
</dbReference>
<comment type="similarity">
    <text evidence="1">Belongs to the ROK (NagC/XylR) family.</text>
</comment>
<reference evidence="2 3" key="1">
    <citation type="submission" date="2018-12" db="EMBL/GenBank/DDBJ databases">
        <authorList>
            <consortium name="Pathogen Informatics"/>
        </authorList>
    </citation>
    <scope>NUCLEOTIDE SEQUENCE [LARGE SCALE GENOMIC DNA]</scope>
    <source>
        <strain evidence="2 3">NCTC6754</strain>
    </source>
</reference>
<dbReference type="SUPFAM" id="SSF53067">
    <property type="entry name" value="Actin-like ATPase domain"/>
    <property type="match status" value="1"/>
</dbReference>
<accession>A0A447U3Q5</accession>
<dbReference type="InterPro" id="IPR043129">
    <property type="entry name" value="ATPase_NBD"/>
</dbReference>
<dbReference type="PANTHER" id="PTHR18964">
    <property type="entry name" value="ROK (REPRESSOR, ORF, KINASE) FAMILY"/>
    <property type="match status" value="1"/>
</dbReference>
<sequence>MWGRGVITDGHLLHAGSSSLVEIGHTQVDPYGKRCYCGNHGCLETIASVDSVLETYAASA</sequence>
<dbReference type="Proteomes" id="UP000269208">
    <property type="component" value="Chromosome"/>
</dbReference>
<dbReference type="Gene3D" id="3.30.420.40">
    <property type="match status" value="1"/>
</dbReference>
<proteinExistence type="inferred from homology"/>
<dbReference type="InterPro" id="IPR000600">
    <property type="entry name" value="ROK"/>
</dbReference>
<organism evidence="2 3">
    <name type="scientific">Salmonella enterica I</name>
    <dbReference type="NCBI Taxonomy" id="59201"/>
    <lineage>
        <taxon>Bacteria</taxon>
        <taxon>Pseudomonadati</taxon>
        <taxon>Pseudomonadota</taxon>
        <taxon>Gammaproteobacteria</taxon>
        <taxon>Enterobacterales</taxon>
        <taxon>Enterobacteriaceae</taxon>
        <taxon>Salmonella</taxon>
    </lineage>
</organism>
<dbReference type="GO" id="GO:0006351">
    <property type="term" value="P:DNA-templated transcription"/>
    <property type="evidence" value="ECO:0007669"/>
    <property type="project" value="TreeGrafter"/>
</dbReference>
<protein>
    <submittedName>
        <fullName evidence="2">Mlc transcriptional repressor of MalT (The transcriptional activator of maltose regulon) and manXYZ operon</fullName>
    </submittedName>
</protein>
<dbReference type="AlphaFoldDB" id="A0A447U3Q5"/>
<gene>
    <name evidence="2" type="primary">mlc_2</name>
    <name evidence="2" type="ORF">NCTC6754_06086</name>
</gene>
<dbReference type="Pfam" id="PF00480">
    <property type="entry name" value="ROK"/>
    <property type="match status" value="1"/>
</dbReference>
<dbReference type="EMBL" id="LR134190">
    <property type="protein sequence ID" value="VEB59761.1"/>
    <property type="molecule type" value="Genomic_DNA"/>
</dbReference>
<dbReference type="GO" id="GO:0003677">
    <property type="term" value="F:DNA binding"/>
    <property type="evidence" value="ECO:0007669"/>
    <property type="project" value="TreeGrafter"/>
</dbReference>
<evidence type="ECO:0000313" key="2">
    <source>
        <dbReference type="EMBL" id="VEB59761.1"/>
    </source>
</evidence>
<evidence type="ECO:0000313" key="3">
    <source>
        <dbReference type="Proteomes" id="UP000269208"/>
    </source>
</evidence>
<evidence type="ECO:0000256" key="1">
    <source>
        <dbReference type="ARBA" id="ARBA00006479"/>
    </source>
</evidence>